<organism evidence="2 3">
    <name type="scientific">Faecalimonas umbilicata</name>
    <dbReference type="NCBI Taxonomy" id="1912855"/>
    <lineage>
        <taxon>Bacteria</taxon>
        <taxon>Bacillati</taxon>
        <taxon>Bacillota</taxon>
        <taxon>Clostridia</taxon>
        <taxon>Lachnospirales</taxon>
        <taxon>Lachnospiraceae</taxon>
        <taxon>Faecalimonas</taxon>
    </lineage>
</organism>
<comment type="caution">
    <text evidence="2">The sequence shown here is derived from an EMBL/GenBank/DDBJ whole genome shotgun (WGS) entry which is preliminary data.</text>
</comment>
<keyword evidence="1" id="KW-0472">Membrane</keyword>
<evidence type="ECO:0008006" key="4">
    <source>
        <dbReference type="Google" id="ProtNLM"/>
    </source>
</evidence>
<evidence type="ECO:0000313" key="3">
    <source>
        <dbReference type="Proteomes" id="UP000294613"/>
    </source>
</evidence>
<protein>
    <recommendedName>
        <fullName evidence="4">Holin-like toxin</fullName>
    </recommendedName>
</protein>
<feature type="transmembrane region" description="Helical" evidence="1">
    <location>
        <begin position="6"/>
        <end position="25"/>
    </location>
</feature>
<keyword evidence="1" id="KW-0812">Transmembrane</keyword>
<proteinExistence type="predicted"/>
<sequence length="30" mass="3396">MSDFELLSIVLMILSIVVTILIAYINQSKK</sequence>
<dbReference type="AlphaFoldDB" id="A0A4R3JUT9"/>
<dbReference type="Proteomes" id="UP000294613">
    <property type="component" value="Unassembled WGS sequence"/>
</dbReference>
<evidence type="ECO:0000313" key="2">
    <source>
        <dbReference type="EMBL" id="TCS70284.1"/>
    </source>
</evidence>
<accession>A0A4R3JUT9</accession>
<evidence type="ECO:0000256" key="1">
    <source>
        <dbReference type="SAM" id="Phobius"/>
    </source>
</evidence>
<dbReference type="EMBL" id="SLZV01000001">
    <property type="protein sequence ID" value="TCS70284.1"/>
    <property type="molecule type" value="Genomic_DNA"/>
</dbReference>
<reference evidence="2 3" key="1">
    <citation type="submission" date="2019-03" db="EMBL/GenBank/DDBJ databases">
        <title>Genomic Encyclopedia of Type Strains, Phase IV (KMG-IV): sequencing the most valuable type-strain genomes for metagenomic binning, comparative biology and taxonomic classification.</title>
        <authorList>
            <person name="Goeker M."/>
        </authorList>
    </citation>
    <scope>NUCLEOTIDE SEQUENCE [LARGE SCALE GENOMIC DNA]</scope>
    <source>
        <strain evidence="2 3">DSM 103426</strain>
    </source>
</reference>
<keyword evidence="1" id="KW-1133">Transmembrane helix</keyword>
<gene>
    <name evidence="2" type="ORF">EDD74_101133</name>
</gene>
<name>A0A4R3JUT9_9FIRM</name>